<evidence type="ECO:0000256" key="1">
    <source>
        <dbReference type="SAM" id="Phobius"/>
    </source>
</evidence>
<feature type="transmembrane region" description="Helical" evidence="1">
    <location>
        <begin position="102"/>
        <end position="124"/>
    </location>
</feature>
<evidence type="ECO:0000313" key="2">
    <source>
        <dbReference type="EMBL" id="MBU5440054.1"/>
    </source>
</evidence>
<protein>
    <submittedName>
        <fullName evidence="2">Metal-dependent hydrolase</fullName>
    </submittedName>
</protein>
<comment type="caution">
    <text evidence="2">The sequence shown here is derived from an EMBL/GenBank/DDBJ whole genome shotgun (WGS) entry which is preliminary data.</text>
</comment>
<gene>
    <name evidence="2" type="ORF">KQI42_18775</name>
</gene>
<reference evidence="2 3" key="1">
    <citation type="submission" date="2021-06" db="EMBL/GenBank/DDBJ databases">
        <authorList>
            <person name="Sun Q."/>
            <person name="Li D."/>
        </authorList>
    </citation>
    <scope>NUCLEOTIDE SEQUENCE [LARGE SCALE GENOMIC DNA]</scope>
    <source>
        <strain evidence="2 3">MSJ-40</strain>
    </source>
</reference>
<name>A0ABS6EAU2_9FIRM</name>
<organism evidence="2 3">
    <name type="scientific">Tissierella simiarum</name>
    <dbReference type="NCBI Taxonomy" id="2841534"/>
    <lineage>
        <taxon>Bacteria</taxon>
        <taxon>Bacillati</taxon>
        <taxon>Bacillota</taxon>
        <taxon>Tissierellia</taxon>
        <taxon>Tissierellales</taxon>
        <taxon>Tissierellaceae</taxon>
        <taxon>Tissierella</taxon>
    </lineage>
</organism>
<dbReference type="RefSeq" id="WP_216522006.1">
    <property type="nucleotide sequence ID" value="NZ_JAHLPM010000024.1"/>
</dbReference>
<sequence>MTGKTHMAIGTAIGLTLSVGQPIESQLLLIAAAAFGSLVPDLDHPKSKLNQKLLLINNDSYRILFYLSIGAVLIYLDSTLGNKIFRLLGITMIMTGISSHRTFTHSLLGLFLFSSIVCIGTLEYGLEEALIGFVVGYSLHLIMDFFTPKGIQIFFPLKKNISAPITIKTNGFAEKVVFIGSNFYSMFLIFQQIK</sequence>
<dbReference type="InterPro" id="IPR016956">
    <property type="entry name" value="YdjM"/>
</dbReference>
<feature type="transmembrane region" description="Helical" evidence="1">
    <location>
        <begin position="130"/>
        <end position="155"/>
    </location>
</feature>
<keyword evidence="1" id="KW-0812">Transmembrane</keyword>
<dbReference type="PIRSF" id="PIRSF030780">
    <property type="entry name" value="Md_memb_hyd_prd"/>
    <property type="match status" value="1"/>
</dbReference>
<dbReference type="Pfam" id="PF04307">
    <property type="entry name" value="YdjM"/>
    <property type="match status" value="1"/>
</dbReference>
<dbReference type="PANTHER" id="PTHR35531:SF1">
    <property type="entry name" value="INNER MEMBRANE PROTEIN YBCI-RELATED"/>
    <property type="match status" value="1"/>
</dbReference>
<dbReference type="InterPro" id="IPR007404">
    <property type="entry name" value="YdjM-like"/>
</dbReference>
<feature type="transmembrane region" description="Helical" evidence="1">
    <location>
        <begin position="176"/>
        <end position="193"/>
    </location>
</feature>
<feature type="transmembrane region" description="Helical" evidence="1">
    <location>
        <begin position="60"/>
        <end position="81"/>
    </location>
</feature>
<proteinExistence type="predicted"/>
<dbReference type="GO" id="GO:0016787">
    <property type="term" value="F:hydrolase activity"/>
    <property type="evidence" value="ECO:0007669"/>
    <property type="project" value="UniProtKB-KW"/>
</dbReference>
<accession>A0ABS6EAU2</accession>
<keyword evidence="1" id="KW-0472">Membrane</keyword>
<keyword evidence="2" id="KW-0378">Hydrolase</keyword>
<dbReference type="PANTHER" id="PTHR35531">
    <property type="entry name" value="INNER MEMBRANE PROTEIN YBCI-RELATED"/>
    <property type="match status" value="1"/>
</dbReference>
<dbReference type="EMBL" id="JAHLPM010000024">
    <property type="protein sequence ID" value="MBU5440054.1"/>
    <property type="molecule type" value="Genomic_DNA"/>
</dbReference>
<dbReference type="Proteomes" id="UP000749471">
    <property type="component" value="Unassembled WGS sequence"/>
</dbReference>
<keyword evidence="3" id="KW-1185">Reference proteome</keyword>
<keyword evidence="1" id="KW-1133">Transmembrane helix</keyword>
<evidence type="ECO:0000313" key="3">
    <source>
        <dbReference type="Proteomes" id="UP000749471"/>
    </source>
</evidence>